<proteinExistence type="predicted"/>
<comment type="caution">
    <text evidence="2">The sequence shown here is derived from an EMBL/GenBank/DDBJ whole genome shotgun (WGS) entry which is preliminary data.</text>
</comment>
<keyword evidence="1" id="KW-1133">Transmembrane helix</keyword>
<reference evidence="2" key="1">
    <citation type="journal article" date="2023" name="G3 (Bethesda)">
        <title>Whole genome assemblies of Zophobas morio and Tenebrio molitor.</title>
        <authorList>
            <person name="Kaur S."/>
            <person name="Stinson S.A."/>
            <person name="diCenzo G.C."/>
        </authorList>
    </citation>
    <scope>NUCLEOTIDE SEQUENCE</scope>
    <source>
        <strain evidence="2">QUZm001</strain>
    </source>
</reference>
<gene>
    <name evidence="2" type="ORF">Zmor_004046</name>
</gene>
<evidence type="ECO:0008006" key="4">
    <source>
        <dbReference type="Google" id="ProtNLM"/>
    </source>
</evidence>
<evidence type="ECO:0000313" key="3">
    <source>
        <dbReference type="Proteomes" id="UP001168821"/>
    </source>
</evidence>
<dbReference type="AlphaFoldDB" id="A0AA38HL30"/>
<keyword evidence="3" id="KW-1185">Reference proteome</keyword>
<evidence type="ECO:0000256" key="1">
    <source>
        <dbReference type="SAM" id="Phobius"/>
    </source>
</evidence>
<evidence type="ECO:0000313" key="2">
    <source>
        <dbReference type="EMBL" id="KAJ3639176.1"/>
    </source>
</evidence>
<dbReference type="EMBL" id="JALNTZ010000012">
    <property type="protein sequence ID" value="KAJ3639176.1"/>
    <property type="molecule type" value="Genomic_DNA"/>
</dbReference>
<sequence>MITISQEILRILEEIETAISFAKLNTLHNSIIDPKDLLNELKLVENKLDKKSLAHEANEANLLTYERIIQIKAYQKDLHITFIFEIPLTEPHNYNFYQLYPFPIQHDSKTYQIIIPSHKYLYLNELYFSLNDDKCNEVTPGDYICNLPQTSKISKEAPCEIQLLKFSKNYHQCKIIKVNLKNTKIRKIDKNQWIGIFPIEQPATSTCGQQEEHLSVKGSYVITVPDGCKLRINSTTLQSYQNPEFKKQSIQTPKLEISSNIPLKEEIWKQEPLQLETVDLADIDPIYHRMHEIQQDLQKEDHGYVTYSTNIWTILICIFFIVTVIFFIWHKCIKPRIHRYRSRWLSGSPPEDF</sequence>
<dbReference type="InterPro" id="IPR022048">
    <property type="entry name" value="Envelope_fusion-like"/>
</dbReference>
<keyword evidence="1" id="KW-0472">Membrane</keyword>
<accession>A0AA38HL30</accession>
<protein>
    <recommendedName>
        <fullName evidence="4">Envelope fusion protein</fullName>
    </recommendedName>
</protein>
<dbReference type="Proteomes" id="UP001168821">
    <property type="component" value="Unassembled WGS sequence"/>
</dbReference>
<keyword evidence="1" id="KW-0812">Transmembrane</keyword>
<dbReference type="Pfam" id="PF12259">
    <property type="entry name" value="Baculo_F"/>
    <property type="match status" value="1"/>
</dbReference>
<name>A0AA38HL30_9CUCU</name>
<organism evidence="2 3">
    <name type="scientific">Zophobas morio</name>
    <dbReference type="NCBI Taxonomy" id="2755281"/>
    <lineage>
        <taxon>Eukaryota</taxon>
        <taxon>Metazoa</taxon>
        <taxon>Ecdysozoa</taxon>
        <taxon>Arthropoda</taxon>
        <taxon>Hexapoda</taxon>
        <taxon>Insecta</taxon>
        <taxon>Pterygota</taxon>
        <taxon>Neoptera</taxon>
        <taxon>Endopterygota</taxon>
        <taxon>Coleoptera</taxon>
        <taxon>Polyphaga</taxon>
        <taxon>Cucujiformia</taxon>
        <taxon>Tenebrionidae</taxon>
        <taxon>Zophobas</taxon>
    </lineage>
</organism>
<feature type="transmembrane region" description="Helical" evidence="1">
    <location>
        <begin position="311"/>
        <end position="329"/>
    </location>
</feature>